<reference evidence="5" key="1">
    <citation type="journal article" date="2014" name="Int. J. Syst. Evol. Microbiol.">
        <title>Complete genome sequence of Corynebacterium casei LMG S-19264T (=DSM 44701T), isolated from a smear-ripened cheese.</title>
        <authorList>
            <consortium name="US DOE Joint Genome Institute (JGI-PGF)"/>
            <person name="Walter F."/>
            <person name="Albersmeier A."/>
            <person name="Kalinowski J."/>
            <person name="Ruckert C."/>
        </authorList>
    </citation>
    <scope>NUCLEOTIDE SEQUENCE</scope>
    <source>
        <strain evidence="5">VKM Ac-1321</strain>
    </source>
</reference>
<evidence type="ECO:0000259" key="4">
    <source>
        <dbReference type="PROSITE" id="PS01124"/>
    </source>
</evidence>
<dbReference type="GO" id="GO:0003700">
    <property type="term" value="F:DNA-binding transcription factor activity"/>
    <property type="evidence" value="ECO:0007669"/>
    <property type="project" value="InterPro"/>
</dbReference>
<dbReference type="EMBL" id="BSFP01000034">
    <property type="protein sequence ID" value="GLL03482.1"/>
    <property type="molecule type" value="Genomic_DNA"/>
</dbReference>
<dbReference type="AlphaFoldDB" id="A0A9W6KJY5"/>
<dbReference type="Pfam" id="PF14525">
    <property type="entry name" value="AraC_binding_2"/>
    <property type="match status" value="1"/>
</dbReference>
<dbReference type="PANTHER" id="PTHR46796">
    <property type="entry name" value="HTH-TYPE TRANSCRIPTIONAL ACTIVATOR RHAS-RELATED"/>
    <property type="match status" value="1"/>
</dbReference>
<dbReference type="SUPFAM" id="SSF46689">
    <property type="entry name" value="Homeodomain-like"/>
    <property type="match status" value="2"/>
</dbReference>
<reference evidence="5" key="2">
    <citation type="submission" date="2023-01" db="EMBL/GenBank/DDBJ databases">
        <authorList>
            <person name="Sun Q."/>
            <person name="Evtushenko L."/>
        </authorList>
    </citation>
    <scope>NUCLEOTIDE SEQUENCE</scope>
    <source>
        <strain evidence="5">VKM Ac-1321</strain>
    </source>
</reference>
<organism evidence="5 6">
    <name type="scientific">Dactylosporangium matsuzakiense</name>
    <dbReference type="NCBI Taxonomy" id="53360"/>
    <lineage>
        <taxon>Bacteria</taxon>
        <taxon>Bacillati</taxon>
        <taxon>Actinomycetota</taxon>
        <taxon>Actinomycetes</taxon>
        <taxon>Micromonosporales</taxon>
        <taxon>Micromonosporaceae</taxon>
        <taxon>Dactylosporangium</taxon>
    </lineage>
</organism>
<keyword evidence="3" id="KW-0804">Transcription</keyword>
<proteinExistence type="predicted"/>
<dbReference type="RefSeq" id="WP_261958458.1">
    <property type="nucleotide sequence ID" value="NZ_BAAAXA010000001.1"/>
</dbReference>
<accession>A0A9W6KJY5</accession>
<evidence type="ECO:0000256" key="2">
    <source>
        <dbReference type="ARBA" id="ARBA00023125"/>
    </source>
</evidence>
<dbReference type="Pfam" id="PF12833">
    <property type="entry name" value="HTH_18"/>
    <property type="match status" value="1"/>
</dbReference>
<dbReference type="InterPro" id="IPR035418">
    <property type="entry name" value="AraC-bd_2"/>
</dbReference>
<dbReference type="SMART" id="SM00342">
    <property type="entry name" value="HTH_ARAC"/>
    <property type="match status" value="1"/>
</dbReference>
<keyword evidence="1" id="KW-0805">Transcription regulation</keyword>
<evidence type="ECO:0000313" key="6">
    <source>
        <dbReference type="Proteomes" id="UP001143480"/>
    </source>
</evidence>
<evidence type="ECO:0000256" key="3">
    <source>
        <dbReference type="ARBA" id="ARBA00023163"/>
    </source>
</evidence>
<name>A0A9W6KJY5_9ACTN</name>
<dbReference type="PROSITE" id="PS01124">
    <property type="entry name" value="HTH_ARAC_FAMILY_2"/>
    <property type="match status" value="1"/>
</dbReference>
<dbReference type="InterPro" id="IPR009057">
    <property type="entry name" value="Homeodomain-like_sf"/>
</dbReference>
<keyword evidence="2" id="KW-0238">DNA-binding</keyword>
<evidence type="ECO:0000256" key="1">
    <source>
        <dbReference type="ARBA" id="ARBA00023015"/>
    </source>
</evidence>
<gene>
    <name evidence="5" type="ORF">GCM10017581_052280</name>
</gene>
<protein>
    <recommendedName>
        <fullName evidence="4">HTH araC/xylS-type domain-containing protein</fullName>
    </recommendedName>
</protein>
<evidence type="ECO:0000313" key="5">
    <source>
        <dbReference type="EMBL" id="GLL03482.1"/>
    </source>
</evidence>
<comment type="caution">
    <text evidence="5">The sequence shown here is derived from an EMBL/GenBank/DDBJ whole genome shotgun (WGS) entry which is preliminary data.</text>
</comment>
<dbReference type="InterPro" id="IPR018060">
    <property type="entry name" value="HTH_AraC"/>
</dbReference>
<feature type="domain" description="HTH araC/xylS-type" evidence="4">
    <location>
        <begin position="217"/>
        <end position="319"/>
    </location>
</feature>
<dbReference type="InterPro" id="IPR050204">
    <property type="entry name" value="AraC_XylS_family_regulators"/>
</dbReference>
<dbReference type="Proteomes" id="UP001143480">
    <property type="component" value="Unassembled WGS sequence"/>
</dbReference>
<dbReference type="Gene3D" id="1.10.10.60">
    <property type="entry name" value="Homeodomain-like"/>
    <property type="match status" value="1"/>
</dbReference>
<sequence>MRVERMAMSTRDADEATHVIEKMYVGHRSRFTARQSPPELALTSATAGPLRVDRLRNSFRFVSDGDPFHYVCAQQLLRGEMTLRTGREEVRQRPGDGFLHLLGADSHATLADFDVAVLCLPLARVAAAAAVHTDIDACDLRFESPTPVSPALRRYWTHVLAYVHRTLMDRDTQVLPPLVAEQVADTAATALLAVFPNTTMTTHHSAPTSPLPPAALRRAVSFMEDHAGDPITVSDIAAAAGITPRALQQGFARHHDTTPMAYLRQTRLERAHRDLQAADPTTGATVAAIAGRWGFAKAGNFATVYRRAYGRPPSRTLRT</sequence>
<dbReference type="GO" id="GO:0043565">
    <property type="term" value="F:sequence-specific DNA binding"/>
    <property type="evidence" value="ECO:0007669"/>
    <property type="project" value="InterPro"/>
</dbReference>
<dbReference type="PANTHER" id="PTHR46796:SF12">
    <property type="entry name" value="HTH-TYPE DNA-BINDING TRANSCRIPTIONAL ACTIVATOR EUTR"/>
    <property type="match status" value="1"/>
</dbReference>
<keyword evidence="6" id="KW-1185">Reference proteome</keyword>